<evidence type="ECO:0000256" key="1">
    <source>
        <dbReference type="SAM" id="Coils"/>
    </source>
</evidence>
<dbReference type="AlphaFoldDB" id="A0A6P7FTY5"/>
<sequence>MLEEESKALADRLVKGQVSRAEEEETTFVVQRELDALRHTHLETTHQLALANERIRALSLMMEETHTSRQSSMEEITLKQEQLVQREEMIECLQEELVKVRLREAENDAIIRDLRSRIHELEEDKKTLREITPDNSVAHLQEELIAVKLREAEANLSLKDLRQRVSELSDQWQRHLQYFQKELPAHAEADPEALMQTAYEMKYNAKKMKKLEKEYIVIKTKEQEEMAELKKDGPVE</sequence>
<feature type="coiled-coil region" evidence="1">
    <location>
        <begin position="76"/>
        <end position="171"/>
    </location>
</feature>
<dbReference type="InParanoid" id="A0A6P7FTY5"/>
<organism evidence="2">
    <name type="scientific">Diabrotica virgifera virgifera</name>
    <name type="common">western corn rootworm</name>
    <dbReference type="NCBI Taxonomy" id="50390"/>
    <lineage>
        <taxon>Eukaryota</taxon>
        <taxon>Metazoa</taxon>
        <taxon>Ecdysozoa</taxon>
        <taxon>Arthropoda</taxon>
        <taxon>Hexapoda</taxon>
        <taxon>Insecta</taxon>
        <taxon>Pterygota</taxon>
        <taxon>Neoptera</taxon>
        <taxon>Endopterygota</taxon>
        <taxon>Coleoptera</taxon>
        <taxon>Polyphaga</taxon>
        <taxon>Cucujiformia</taxon>
        <taxon>Chrysomeloidea</taxon>
        <taxon>Chrysomelidae</taxon>
        <taxon>Galerucinae</taxon>
        <taxon>Diabroticina</taxon>
        <taxon>Diabroticites</taxon>
        <taxon>Diabrotica</taxon>
    </lineage>
</organism>
<name>A0A6P7FTY5_DIAVI</name>
<accession>A0A6P7FTY5</accession>
<protein>
    <submittedName>
        <fullName evidence="2">Ecotropic viral integration site 5 ortholog-like</fullName>
    </submittedName>
</protein>
<evidence type="ECO:0000313" key="2">
    <source>
        <dbReference type="RefSeq" id="XP_028138267.1"/>
    </source>
</evidence>
<gene>
    <name evidence="2" type="primary">LOC114332645</name>
</gene>
<proteinExistence type="predicted"/>
<dbReference type="RefSeq" id="XP_028138267.1">
    <property type="nucleotide sequence ID" value="XM_028282466.1"/>
</dbReference>
<reference evidence="2" key="1">
    <citation type="submission" date="2025-08" db="UniProtKB">
        <authorList>
            <consortium name="RefSeq"/>
        </authorList>
    </citation>
    <scope>IDENTIFICATION</scope>
    <source>
        <tissue evidence="2">Whole insect</tissue>
    </source>
</reference>
<keyword evidence="1" id="KW-0175">Coiled coil</keyword>